<sequence>MKRRDIAVRRSFNFQHVWTTLNPAICRLDAIRQIIDLYGTRRRSGAPIFRQVPKTQLNKQLDEMRRRTDPKMRDRALSLTISPIYRNSSAPRG</sequence>
<evidence type="ECO:0000313" key="2">
    <source>
        <dbReference type="Proteomes" id="UP000535182"/>
    </source>
</evidence>
<dbReference type="RefSeq" id="WP_183974931.1">
    <property type="nucleotide sequence ID" value="NZ_JACHEB010000003.1"/>
</dbReference>
<dbReference type="AlphaFoldDB" id="A0A9X0U4H6"/>
<protein>
    <submittedName>
        <fullName evidence="1">Uncharacterized protein</fullName>
    </submittedName>
</protein>
<organism evidence="1 2">
    <name type="scientific">Tunturiibacter gelidiferens</name>
    <dbReference type="NCBI Taxonomy" id="3069689"/>
    <lineage>
        <taxon>Bacteria</taxon>
        <taxon>Pseudomonadati</taxon>
        <taxon>Acidobacteriota</taxon>
        <taxon>Terriglobia</taxon>
        <taxon>Terriglobales</taxon>
        <taxon>Acidobacteriaceae</taxon>
        <taxon>Tunturiibacter</taxon>
    </lineage>
</organism>
<gene>
    <name evidence="1" type="ORF">HDF14_001468</name>
</gene>
<dbReference type="Proteomes" id="UP000535182">
    <property type="component" value="Unassembled WGS sequence"/>
</dbReference>
<reference evidence="1 2" key="1">
    <citation type="submission" date="2020-08" db="EMBL/GenBank/DDBJ databases">
        <title>Genomic Encyclopedia of Type Strains, Phase IV (KMG-V): Genome sequencing to study the core and pangenomes of soil and plant-associated prokaryotes.</title>
        <authorList>
            <person name="Whitman W."/>
        </authorList>
    </citation>
    <scope>NUCLEOTIDE SEQUENCE [LARGE SCALE GENOMIC DNA]</scope>
    <source>
        <strain evidence="1 2">X5P2</strain>
    </source>
</reference>
<comment type="caution">
    <text evidence="1">The sequence shown here is derived from an EMBL/GenBank/DDBJ whole genome shotgun (WGS) entry which is preliminary data.</text>
</comment>
<name>A0A9X0U4H6_9BACT</name>
<proteinExistence type="predicted"/>
<evidence type="ECO:0000313" key="1">
    <source>
        <dbReference type="EMBL" id="MBB5327862.1"/>
    </source>
</evidence>
<keyword evidence="2" id="KW-1185">Reference proteome</keyword>
<dbReference type="EMBL" id="JACHEB010000003">
    <property type="protein sequence ID" value="MBB5327862.1"/>
    <property type="molecule type" value="Genomic_DNA"/>
</dbReference>
<accession>A0A9X0U4H6</accession>